<evidence type="ECO:0000313" key="5">
    <source>
        <dbReference type="Proteomes" id="UP000613011"/>
    </source>
</evidence>
<feature type="domain" description="Zinc finger/thioredoxin putative" evidence="3">
    <location>
        <begin position="1"/>
        <end position="37"/>
    </location>
</feature>
<feature type="transmembrane region" description="Helical" evidence="2">
    <location>
        <begin position="221"/>
        <end position="243"/>
    </location>
</feature>
<organism evidence="4 5">
    <name type="scientific">Ramlibacter aurantiacus</name>
    <dbReference type="NCBI Taxonomy" id="2801330"/>
    <lineage>
        <taxon>Bacteria</taxon>
        <taxon>Pseudomonadati</taxon>
        <taxon>Pseudomonadota</taxon>
        <taxon>Betaproteobacteria</taxon>
        <taxon>Burkholderiales</taxon>
        <taxon>Comamonadaceae</taxon>
        <taxon>Ramlibacter</taxon>
    </lineage>
</organism>
<dbReference type="Pfam" id="PF13719">
    <property type="entry name" value="Zn_ribbon_5"/>
    <property type="match status" value="1"/>
</dbReference>
<gene>
    <name evidence="4" type="ORF">JI739_21220</name>
</gene>
<name>A0A937D5M7_9BURK</name>
<sequence length="377" mass="39438">MITHCTACGTYFRVVADQLKIADGWVRCGQCGEVFDAHAHLEQPSTDRPAAPAATAPGALSQPAPLPTAASVDDPKSHALDLLLDDLGTIPHAASTGSPVAAEPAEPAEPAAAPPRTTEAAQAAPSAQAAAPATPLAAPATPQLAPGADADADAGQAPAKAAAAEPAWYAEFKQSLPADHALDAAEGSPADPAGDLMVAPALDRVGFVRQARNREFWQSGLVRALLTAVASVLVLLLVMQVLVHQRDRLAARQPQLRPLLEWLCVPIGCAVRPVRQVDAVAIEGSSFNRVGPTVYRLVFSVRNQADTPIAMPWFEITLSDPNEQPLVRRVLSPADLGLREPAVLGARADWSASLDLDLALDPATARVAGYRLLAFYP</sequence>
<keyword evidence="2" id="KW-1133">Transmembrane helix</keyword>
<dbReference type="EMBL" id="JAEQNA010000010">
    <property type="protein sequence ID" value="MBL0422870.1"/>
    <property type="molecule type" value="Genomic_DNA"/>
</dbReference>
<accession>A0A937D5M7</accession>
<reference evidence="4" key="1">
    <citation type="submission" date="2021-01" db="EMBL/GenBank/DDBJ databases">
        <title>Ramlibacter sp. strain AW1 16S ribosomal RNA gene Genome sequencing and assembly.</title>
        <authorList>
            <person name="Kang M."/>
        </authorList>
    </citation>
    <scope>NUCLEOTIDE SEQUENCE</scope>
    <source>
        <strain evidence="4">AW1</strain>
    </source>
</reference>
<comment type="caution">
    <text evidence="4">The sequence shown here is derived from an EMBL/GenBank/DDBJ whole genome shotgun (WGS) entry which is preliminary data.</text>
</comment>
<keyword evidence="2" id="KW-0812">Transmembrane</keyword>
<dbReference type="NCBIfam" id="TIGR02098">
    <property type="entry name" value="MJ0042_CXXC"/>
    <property type="match status" value="1"/>
</dbReference>
<dbReference type="InterPro" id="IPR011723">
    <property type="entry name" value="Znf/thioredoxin_put"/>
</dbReference>
<feature type="compositionally biased region" description="Low complexity" evidence="1">
    <location>
        <begin position="101"/>
        <end position="159"/>
    </location>
</feature>
<dbReference type="RefSeq" id="WP_201686007.1">
    <property type="nucleotide sequence ID" value="NZ_JAEQNA010000010.1"/>
</dbReference>
<dbReference type="AlphaFoldDB" id="A0A937D5M7"/>
<keyword evidence="5" id="KW-1185">Reference proteome</keyword>
<protein>
    <submittedName>
        <fullName evidence="4">Zinc-ribbon and DUF3426 domain-containing protein</fullName>
    </submittedName>
</protein>
<feature type="region of interest" description="Disordered" evidence="1">
    <location>
        <begin position="44"/>
        <end position="73"/>
    </location>
</feature>
<dbReference type="Proteomes" id="UP000613011">
    <property type="component" value="Unassembled WGS sequence"/>
</dbReference>
<evidence type="ECO:0000256" key="2">
    <source>
        <dbReference type="SAM" id="Phobius"/>
    </source>
</evidence>
<proteinExistence type="predicted"/>
<keyword evidence="2" id="KW-0472">Membrane</keyword>
<evidence type="ECO:0000259" key="3">
    <source>
        <dbReference type="Pfam" id="PF13719"/>
    </source>
</evidence>
<feature type="compositionally biased region" description="Low complexity" evidence="1">
    <location>
        <begin position="49"/>
        <end position="59"/>
    </location>
</feature>
<evidence type="ECO:0000256" key="1">
    <source>
        <dbReference type="SAM" id="MobiDB-lite"/>
    </source>
</evidence>
<dbReference type="InterPro" id="IPR021834">
    <property type="entry name" value="DUF3426"/>
</dbReference>
<dbReference type="Pfam" id="PF11906">
    <property type="entry name" value="DUF3426"/>
    <property type="match status" value="1"/>
</dbReference>
<evidence type="ECO:0000313" key="4">
    <source>
        <dbReference type="EMBL" id="MBL0422870.1"/>
    </source>
</evidence>
<feature type="region of interest" description="Disordered" evidence="1">
    <location>
        <begin position="94"/>
        <end position="159"/>
    </location>
</feature>